<sequence length="47" mass="5427">MPIYSVIEPDEQGFHWAISEKGISVCGYNGSRLTGKTREEREERRIT</sequence>
<gene>
    <name evidence="1" type="ORF">PYK22_01265</name>
</gene>
<dbReference type="AlphaFoldDB" id="A0A0B6WWZ2"/>
<reference evidence="1 2" key="2">
    <citation type="submission" date="2015-01" db="EMBL/GenBank/DDBJ databases">
        <title>Complete genome sequence of Pyrinomonas methylaliphatogenes type strain K22T.</title>
        <authorList>
            <person name="Lee K.C.Y."/>
            <person name="Power J.F."/>
            <person name="Dunfield P.F."/>
            <person name="Morgan X.C."/>
            <person name="Huttenhower C."/>
            <person name="Stott M.B."/>
        </authorList>
    </citation>
    <scope>NUCLEOTIDE SEQUENCE [LARGE SCALE GENOMIC DNA]</scope>
    <source>
        <strain evidence="1 2">K22</strain>
    </source>
</reference>
<accession>A0A0B6WWZ2</accession>
<proteinExistence type="predicted"/>
<dbReference type="STRING" id="454194.PYK22_01265"/>
<evidence type="ECO:0000313" key="2">
    <source>
        <dbReference type="Proteomes" id="UP000031518"/>
    </source>
</evidence>
<reference evidence="1 2" key="1">
    <citation type="submission" date="2013-12" db="EMBL/GenBank/DDBJ databases">
        <authorList>
            <person name="Stott M."/>
        </authorList>
    </citation>
    <scope>NUCLEOTIDE SEQUENCE [LARGE SCALE GENOMIC DNA]</scope>
    <source>
        <strain evidence="1 2">K22</strain>
    </source>
</reference>
<dbReference type="Proteomes" id="UP000031518">
    <property type="component" value="Unassembled WGS sequence"/>
</dbReference>
<name>A0A0B6WWZ2_9BACT</name>
<keyword evidence="2" id="KW-1185">Reference proteome</keyword>
<organism evidence="1 2">
    <name type="scientific">Pyrinomonas methylaliphatogenes</name>
    <dbReference type="NCBI Taxonomy" id="454194"/>
    <lineage>
        <taxon>Bacteria</taxon>
        <taxon>Pseudomonadati</taxon>
        <taxon>Acidobacteriota</taxon>
        <taxon>Blastocatellia</taxon>
        <taxon>Blastocatellales</taxon>
        <taxon>Pyrinomonadaceae</taxon>
        <taxon>Pyrinomonas</taxon>
    </lineage>
</organism>
<protein>
    <submittedName>
        <fullName evidence="1">Uncharacterized protein</fullName>
    </submittedName>
</protein>
<evidence type="ECO:0000313" key="1">
    <source>
        <dbReference type="EMBL" id="CDM65267.1"/>
    </source>
</evidence>
<dbReference type="EMBL" id="CBXV010000004">
    <property type="protein sequence ID" value="CDM65267.1"/>
    <property type="molecule type" value="Genomic_DNA"/>
</dbReference>